<dbReference type="SUPFAM" id="SSF51735">
    <property type="entry name" value="NAD(P)-binding Rossmann-fold domains"/>
    <property type="match status" value="1"/>
</dbReference>
<dbReference type="GO" id="GO:0047936">
    <property type="term" value="F:glucose 1-dehydrogenase [NAD(P)+] activity"/>
    <property type="evidence" value="ECO:0007669"/>
    <property type="project" value="UniProtKB-EC"/>
</dbReference>
<evidence type="ECO:0000256" key="1">
    <source>
        <dbReference type="ARBA" id="ARBA00006484"/>
    </source>
</evidence>
<dbReference type="AlphaFoldDB" id="A0A975D5P4"/>
<dbReference type="PANTHER" id="PTHR42760">
    <property type="entry name" value="SHORT-CHAIN DEHYDROGENASES/REDUCTASES FAMILY MEMBER"/>
    <property type="match status" value="1"/>
</dbReference>
<organism evidence="3 4">
    <name type="scientific">Rhizorhabdus wittichii</name>
    <dbReference type="NCBI Taxonomy" id="160791"/>
    <lineage>
        <taxon>Bacteria</taxon>
        <taxon>Pseudomonadati</taxon>
        <taxon>Pseudomonadota</taxon>
        <taxon>Alphaproteobacteria</taxon>
        <taxon>Sphingomonadales</taxon>
        <taxon>Sphingomonadaceae</taxon>
        <taxon>Rhizorhabdus</taxon>
    </lineage>
</organism>
<sequence length="255" mass="26577">MSRLAGRVALVTGGARGIGRGIVERFLAEGATVMVADLDADDAPIAAELGERALYRRLDVTRSNDWTAALDALRDRCGRVDILVNNAGTSRSGSIEDASEADWRFVMDTNALSVFLGCQAAVRAMRATGGAIINIASARGQRTGAAQCAYSASKAAVLSLTESVALHCGEQDLPIRCNAICPGVIDTPLMRQHAASEAPGDPGAVIERMTAMGIVGRLGTPREIGDAAVFLASDEAGFVTGAVLNVDGGFRIRDF</sequence>
<comment type="similarity">
    <text evidence="1">Belongs to the short-chain dehydrogenases/reductases (SDR) family.</text>
</comment>
<reference evidence="3" key="2">
    <citation type="submission" date="2021-04" db="EMBL/GenBank/DDBJ databases">
        <title>Isolation and genomic analysis of the ibuprofen-degrading bacterium Sphingomonas strain MPO218.</title>
        <authorList>
            <person name="Aulestia M."/>
            <person name="Flores A."/>
            <person name="Mangas E.L."/>
            <person name="Perez-Pulido A.J."/>
            <person name="Santero E."/>
            <person name="Camacho E.M."/>
        </authorList>
    </citation>
    <scope>NUCLEOTIDE SEQUENCE</scope>
    <source>
        <strain evidence="3">MPO218</strain>
    </source>
</reference>
<protein>
    <submittedName>
        <fullName evidence="3">Glucose 1-dehydrogenase</fullName>
        <ecNumber evidence="3">1.1.1.47</ecNumber>
    </submittedName>
</protein>
<dbReference type="PROSITE" id="PS00061">
    <property type="entry name" value="ADH_SHORT"/>
    <property type="match status" value="1"/>
</dbReference>
<dbReference type="PRINTS" id="PR00081">
    <property type="entry name" value="GDHRDH"/>
</dbReference>
<accession>A0A975D5P4</accession>
<dbReference type="Proteomes" id="UP000664914">
    <property type="component" value="Chromosome"/>
</dbReference>
<dbReference type="NCBIfam" id="NF005559">
    <property type="entry name" value="PRK07231.1"/>
    <property type="match status" value="1"/>
</dbReference>
<gene>
    <name evidence="3" type="ORF">HRJ34_07785</name>
</gene>
<evidence type="ECO:0000313" key="4">
    <source>
        <dbReference type="Proteomes" id="UP000664914"/>
    </source>
</evidence>
<dbReference type="InterPro" id="IPR020904">
    <property type="entry name" value="Sc_DH/Rdtase_CS"/>
</dbReference>
<dbReference type="PANTHER" id="PTHR42760:SF133">
    <property type="entry name" value="3-OXOACYL-[ACYL-CARRIER-PROTEIN] REDUCTASE"/>
    <property type="match status" value="1"/>
</dbReference>
<dbReference type="PRINTS" id="PR00080">
    <property type="entry name" value="SDRFAMILY"/>
</dbReference>
<dbReference type="Pfam" id="PF13561">
    <property type="entry name" value="adh_short_C2"/>
    <property type="match status" value="1"/>
</dbReference>
<dbReference type="Gene3D" id="3.40.50.720">
    <property type="entry name" value="NAD(P)-binding Rossmann-like Domain"/>
    <property type="match status" value="1"/>
</dbReference>
<keyword evidence="2 3" id="KW-0560">Oxidoreductase</keyword>
<dbReference type="EC" id="1.1.1.47" evidence="3"/>
<dbReference type="EMBL" id="CP059319">
    <property type="protein sequence ID" value="QTH23391.1"/>
    <property type="molecule type" value="Genomic_DNA"/>
</dbReference>
<dbReference type="InterPro" id="IPR002347">
    <property type="entry name" value="SDR_fam"/>
</dbReference>
<dbReference type="InterPro" id="IPR036291">
    <property type="entry name" value="NAD(P)-bd_dom_sf"/>
</dbReference>
<proteinExistence type="inferred from homology"/>
<dbReference type="FunFam" id="3.40.50.720:FF:000084">
    <property type="entry name" value="Short-chain dehydrogenase reductase"/>
    <property type="match status" value="1"/>
</dbReference>
<evidence type="ECO:0000313" key="3">
    <source>
        <dbReference type="EMBL" id="QTH23391.1"/>
    </source>
</evidence>
<name>A0A975D5P4_9SPHN</name>
<reference evidence="3" key="1">
    <citation type="submission" date="2020-07" db="EMBL/GenBank/DDBJ databases">
        <authorList>
            <person name="Camacho E."/>
        </authorList>
    </citation>
    <scope>NUCLEOTIDE SEQUENCE</scope>
    <source>
        <strain evidence="3">MPO218</strain>
    </source>
</reference>
<evidence type="ECO:0000256" key="2">
    <source>
        <dbReference type="ARBA" id="ARBA00023002"/>
    </source>
</evidence>
<dbReference type="RefSeq" id="WP_208633775.1">
    <property type="nucleotide sequence ID" value="NZ_CP059319.1"/>
</dbReference>